<dbReference type="Pfam" id="PF07870">
    <property type="entry name" value="DUF1657"/>
    <property type="match status" value="1"/>
</dbReference>
<reference evidence="9 10" key="1">
    <citation type="submission" date="2017-02" db="EMBL/GenBank/DDBJ databases">
        <title>Bacillus pseudomycoides isolate FSL K6-0042.</title>
        <authorList>
            <person name="Kovac J."/>
        </authorList>
    </citation>
    <scope>NUCLEOTIDE SEQUENCE [LARGE SCALE GENOMIC DNA]</scope>
    <source>
        <strain evidence="9 10">FSL K6-0042</strain>
    </source>
</reference>
<dbReference type="Pfam" id="PF04239">
    <property type="entry name" value="DUF421"/>
    <property type="match status" value="1"/>
</dbReference>
<keyword evidence="4 7" id="KW-0812">Transmembrane</keyword>
<protein>
    <recommendedName>
        <fullName evidence="8">YetF C-terminal domain-containing protein</fullName>
    </recommendedName>
</protein>
<feature type="transmembrane region" description="Helical" evidence="7">
    <location>
        <begin position="38"/>
        <end position="58"/>
    </location>
</feature>
<evidence type="ECO:0000256" key="3">
    <source>
        <dbReference type="ARBA" id="ARBA00022475"/>
    </source>
</evidence>
<evidence type="ECO:0000313" key="10">
    <source>
        <dbReference type="Proteomes" id="UP000195321"/>
    </source>
</evidence>
<feature type="transmembrane region" description="Helical" evidence="7">
    <location>
        <begin position="12"/>
        <end position="31"/>
    </location>
</feature>
<dbReference type="GO" id="GO:0005886">
    <property type="term" value="C:plasma membrane"/>
    <property type="evidence" value="ECO:0007669"/>
    <property type="project" value="UniProtKB-SubCell"/>
</dbReference>
<dbReference type="RefSeq" id="WP_088094067.1">
    <property type="nucleotide sequence ID" value="NZ_JBALMA010000035.1"/>
</dbReference>
<name>A0A1Y3MLK8_9BACI</name>
<evidence type="ECO:0000256" key="4">
    <source>
        <dbReference type="ARBA" id="ARBA00022692"/>
    </source>
</evidence>
<dbReference type="PANTHER" id="PTHR34582:SF7">
    <property type="entry name" value="UPF0702 TRANSMEMBRANE PROTEIN YDFS"/>
    <property type="match status" value="1"/>
</dbReference>
<feature type="transmembrane region" description="Helical" evidence="7">
    <location>
        <begin position="64"/>
        <end position="86"/>
    </location>
</feature>
<evidence type="ECO:0000259" key="8">
    <source>
        <dbReference type="Pfam" id="PF04239"/>
    </source>
</evidence>
<proteinExistence type="inferred from homology"/>
<dbReference type="AlphaFoldDB" id="A0A1Y3MLK8"/>
<evidence type="ECO:0000256" key="1">
    <source>
        <dbReference type="ARBA" id="ARBA00004651"/>
    </source>
</evidence>
<dbReference type="InterPro" id="IPR023090">
    <property type="entry name" value="UPF0702_alpha/beta_dom_sf"/>
</dbReference>
<keyword evidence="3" id="KW-1003">Cell membrane</keyword>
<evidence type="ECO:0000256" key="7">
    <source>
        <dbReference type="SAM" id="Phobius"/>
    </source>
</evidence>
<comment type="caution">
    <text evidence="9">The sequence shown here is derived from an EMBL/GenBank/DDBJ whole genome shotgun (WGS) entry which is preliminary data.</text>
</comment>
<evidence type="ECO:0000256" key="2">
    <source>
        <dbReference type="ARBA" id="ARBA00006448"/>
    </source>
</evidence>
<organism evidence="9 10">
    <name type="scientific">Bacillus pseudomycoides</name>
    <dbReference type="NCBI Taxonomy" id="64104"/>
    <lineage>
        <taxon>Bacteria</taxon>
        <taxon>Bacillati</taxon>
        <taxon>Bacillota</taxon>
        <taxon>Bacilli</taxon>
        <taxon>Bacillales</taxon>
        <taxon>Bacillaceae</taxon>
        <taxon>Bacillus</taxon>
        <taxon>Bacillus cereus group</taxon>
    </lineage>
</organism>
<sequence length="291" mass="32818">MPHIHIPEWPLVIIRSLCILIILFAITKWLGKRQISQLSFFEYIAGMTIGDIAAEVSTGLEQNFFHGVSSILVFAIVPFLAGLASLKNKTVRDFFEGKSTVFIKDGKVLEDNLKKEKYTSDELLELLRKKDVFNIADVEFAVLEPNGELNVLLKKDRQPLTAKDIGLKVPNEKETHTVIMDGNVLDEPLSASGHNRAWLHMELEKIGVVIENVFLGQVDSYGQLTVDIYNDKIQMPSPQNKPLLLASLKKCHADLELFSLETKSKSASQMYSKNAQQIEHILNKVTYLLKE</sequence>
<dbReference type="InterPro" id="IPR012452">
    <property type="entry name" value="DUF1657"/>
</dbReference>
<evidence type="ECO:0000313" key="9">
    <source>
        <dbReference type="EMBL" id="OUM48472.1"/>
    </source>
</evidence>
<dbReference type="Proteomes" id="UP000195321">
    <property type="component" value="Unassembled WGS sequence"/>
</dbReference>
<keyword evidence="6 7" id="KW-0472">Membrane</keyword>
<comment type="subcellular location">
    <subcellularLocation>
        <location evidence="1">Cell membrane</location>
        <topology evidence="1">Multi-pass membrane protein</topology>
    </subcellularLocation>
</comment>
<dbReference type="PANTHER" id="PTHR34582">
    <property type="entry name" value="UPF0702 TRANSMEMBRANE PROTEIN YCAP"/>
    <property type="match status" value="1"/>
</dbReference>
<dbReference type="Gene3D" id="3.30.240.20">
    <property type="entry name" value="bsu07140 like domains"/>
    <property type="match status" value="2"/>
</dbReference>
<dbReference type="EMBL" id="MWPX01000012">
    <property type="protein sequence ID" value="OUM48472.1"/>
    <property type="molecule type" value="Genomic_DNA"/>
</dbReference>
<gene>
    <name evidence="9" type="ORF">BW425_12460</name>
</gene>
<evidence type="ECO:0000256" key="5">
    <source>
        <dbReference type="ARBA" id="ARBA00022989"/>
    </source>
</evidence>
<accession>A0A1Y3MLK8</accession>
<dbReference type="InterPro" id="IPR007353">
    <property type="entry name" value="DUF421"/>
</dbReference>
<evidence type="ECO:0000256" key="6">
    <source>
        <dbReference type="ARBA" id="ARBA00023136"/>
    </source>
</evidence>
<feature type="domain" description="YetF C-terminal" evidence="8">
    <location>
        <begin position="87"/>
        <end position="219"/>
    </location>
</feature>
<keyword evidence="5 7" id="KW-1133">Transmembrane helix</keyword>
<comment type="similarity">
    <text evidence="2">Belongs to the UPF0702 family.</text>
</comment>